<protein>
    <submittedName>
        <fullName evidence="2">Uncharacterized protein</fullName>
    </submittedName>
</protein>
<name>A0ABS4QU07_9NOCA</name>
<keyword evidence="3" id="KW-1185">Reference proteome</keyword>
<dbReference type="EMBL" id="JAGGMR010000002">
    <property type="protein sequence ID" value="MBP2194529.1"/>
    <property type="molecule type" value="Genomic_DNA"/>
</dbReference>
<evidence type="ECO:0000313" key="3">
    <source>
        <dbReference type="Proteomes" id="UP001519325"/>
    </source>
</evidence>
<evidence type="ECO:0000256" key="1">
    <source>
        <dbReference type="SAM" id="MobiDB-lite"/>
    </source>
</evidence>
<proteinExistence type="predicted"/>
<organism evidence="2 3">
    <name type="scientific">Nocardia goodfellowii</name>
    <dbReference type="NCBI Taxonomy" id="882446"/>
    <lineage>
        <taxon>Bacteria</taxon>
        <taxon>Bacillati</taxon>
        <taxon>Actinomycetota</taxon>
        <taxon>Actinomycetes</taxon>
        <taxon>Mycobacteriales</taxon>
        <taxon>Nocardiaceae</taxon>
        <taxon>Nocardia</taxon>
    </lineage>
</organism>
<dbReference type="Proteomes" id="UP001519325">
    <property type="component" value="Unassembled WGS sequence"/>
</dbReference>
<reference evidence="2 3" key="1">
    <citation type="submission" date="2021-03" db="EMBL/GenBank/DDBJ databases">
        <title>Sequencing the genomes of 1000 actinobacteria strains.</title>
        <authorList>
            <person name="Klenk H.-P."/>
        </authorList>
    </citation>
    <scope>NUCLEOTIDE SEQUENCE [LARGE SCALE GENOMIC DNA]</scope>
    <source>
        <strain evidence="2 3">DSM 45516</strain>
    </source>
</reference>
<evidence type="ECO:0000313" key="2">
    <source>
        <dbReference type="EMBL" id="MBP2194529.1"/>
    </source>
</evidence>
<dbReference type="RefSeq" id="WP_209899802.1">
    <property type="nucleotide sequence ID" value="NZ_JAGGMR010000002.1"/>
</dbReference>
<comment type="caution">
    <text evidence="2">The sequence shown here is derived from an EMBL/GenBank/DDBJ whole genome shotgun (WGS) entry which is preliminary data.</text>
</comment>
<accession>A0ABS4QU07</accession>
<feature type="region of interest" description="Disordered" evidence="1">
    <location>
        <begin position="95"/>
        <end position="128"/>
    </location>
</feature>
<gene>
    <name evidence="2" type="ORF">BJ987_007507</name>
</gene>
<sequence length="128" mass="14665">MSGLGREYADIEARLKRMRGVPKQSELLLIWERLERLDTRLPAVPRASRPQLAEASELAHQSLRGAWHELGITYEVALASYRNWLDDRLHPTVLSTPDLPAPPIPERPEPPEQLGLHQHPPIWDGFDR</sequence>